<organism evidence="1 2">
    <name type="scientific">Sphagnum jensenii</name>
    <dbReference type="NCBI Taxonomy" id="128206"/>
    <lineage>
        <taxon>Eukaryota</taxon>
        <taxon>Viridiplantae</taxon>
        <taxon>Streptophyta</taxon>
        <taxon>Embryophyta</taxon>
        <taxon>Bryophyta</taxon>
        <taxon>Sphagnophytina</taxon>
        <taxon>Sphagnopsida</taxon>
        <taxon>Sphagnales</taxon>
        <taxon>Sphagnaceae</taxon>
        <taxon>Sphagnum</taxon>
    </lineage>
</organism>
<gene>
    <name evidence="1" type="ORF">CSSPJE1EN2_LOCUS12573</name>
</gene>
<name>A0ABP1B449_9BRYO</name>
<sequence>MTVLRKKLLDIGLDPGLRHPATPQAYVSDNSTLLRCTRCWHPPGNHCYQKEQRRAEGQFVNAWFMTVLRKKLLDIGLDPGLRHPATPQAYVSDKSTLLRRSRDQHPKGISIEYADLMHF</sequence>
<dbReference type="EMBL" id="OZ023720">
    <property type="protein sequence ID" value="CAK9869836.1"/>
    <property type="molecule type" value="Genomic_DNA"/>
</dbReference>
<reference evidence="1" key="1">
    <citation type="submission" date="2024-03" db="EMBL/GenBank/DDBJ databases">
        <authorList>
            <consortium name="ELIXIR-Norway"/>
            <consortium name="Elixir Norway"/>
        </authorList>
    </citation>
    <scope>NUCLEOTIDE SEQUENCE</scope>
</reference>
<protein>
    <submittedName>
        <fullName evidence="1">Uncharacterized protein</fullName>
    </submittedName>
</protein>
<evidence type="ECO:0000313" key="1">
    <source>
        <dbReference type="EMBL" id="CAK9869836.1"/>
    </source>
</evidence>
<accession>A0ABP1B449</accession>
<evidence type="ECO:0000313" key="2">
    <source>
        <dbReference type="Proteomes" id="UP001497522"/>
    </source>
</evidence>
<proteinExistence type="predicted"/>
<dbReference type="Proteomes" id="UP001497522">
    <property type="component" value="Chromosome 19"/>
</dbReference>
<keyword evidence="2" id="KW-1185">Reference proteome</keyword>